<dbReference type="EMBL" id="JOJR01000926">
    <property type="protein sequence ID" value="RCN33408.1"/>
    <property type="molecule type" value="Genomic_DNA"/>
</dbReference>
<dbReference type="Proteomes" id="UP000252519">
    <property type="component" value="Unassembled WGS sequence"/>
</dbReference>
<name>A0A368FPF0_ANCCA</name>
<reference evidence="1 2" key="1">
    <citation type="submission" date="2014-10" db="EMBL/GenBank/DDBJ databases">
        <title>Draft genome of the hookworm Ancylostoma caninum.</title>
        <authorList>
            <person name="Mitreva M."/>
        </authorList>
    </citation>
    <scope>NUCLEOTIDE SEQUENCE [LARGE SCALE GENOMIC DNA]</scope>
    <source>
        <strain evidence="1 2">Baltimore</strain>
    </source>
</reference>
<keyword evidence="2" id="KW-1185">Reference proteome</keyword>
<proteinExistence type="predicted"/>
<dbReference type="AlphaFoldDB" id="A0A368FPF0"/>
<dbReference type="InterPro" id="IPR035940">
    <property type="entry name" value="CAP_sf"/>
</dbReference>
<accession>A0A368FPF0</accession>
<organism evidence="1 2">
    <name type="scientific">Ancylostoma caninum</name>
    <name type="common">Dog hookworm</name>
    <dbReference type="NCBI Taxonomy" id="29170"/>
    <lineage>
        <taxon>Eukaryota</taxon>
        <taxon>Metazoa</taxon>
        <taxon>Ecdysozoa</taxon>
        <taxon>Nematoda</taxon>
        <taxon>Chromadorea</taxon>
        <taxon>Rhabditida</taxon>
        <taxon>Rhabditina</taxon>
        <taxon>Rhabditomorpha</taxon>
        <taxon>Strongyloidea</taxon>
        <taxon>Ancylostomatidae</taxon>
        <taxon>Ancylostomatinae</taxon>
        <taxon>Ancylostoma</taxon>
    </lineage>
</organism>
<evidence type="ECO:0000313" key="1">
    <source>
        <dbReference type="EMBL" id="RCN33408.1"/>
    </source>
</evidence>
<gene>
    <name evidence="1" type="ORF">ANCCAN_20757</name>
</gene>
<comment type="caution">
    <text evidence="1">The sequence shown here is derived from an EMBL/GenBank/DDBJ whole genome shotgun (WGS) entry which is preliminary data.</text>
</comment>
<dbReference type="Gene3D" id="3.40.33.10">
    <property type="entry name" value="CAP"/>
    <property type="match status" value="1"/>
</dbReference>
<evidence type="ECO:0000313" key="2">
    <source>
        <dbReference type="Proteomes" id="UP000252519"/>
    </source>
</evidence>
<dbReference type="OrthoDB" id="5874910at2759"/>
<protein>
    <submittedName>
        <fullName evidence="1">Uncharacterized protein</fullName>
    </submittedName>
</protein>
<sequence length="84" mass="9041">MHKISSSSMPDEAAADKMAKDVTYKLGCVFTNVTMENMHCLSTPTGPGHPVNKPVYQVGEPCKKDSDCRGKFVCSVDEGLCSLS</sequence>